<dbReference type="PANTHER" id="PTHR21240">
    <property type="entry name" value="2-AMINO-3-CARBOXYLMUCONATE-6-SEMIALDEHYDE DECARBOXYLASE"/>
    <property type="match status" value="1"/>
</dbReference>
<dbReference type="SUPFAM" id="SSF51556">
    <property type="entry name" value="Metallo-dependent hydrolases"/>
    <property type="match status" value="1"/>
</dbReference>
<dbReference type="Pfam" id="PF04909">
    <property type="entry name" value="Amidohydro_2"/>
    <property type="match status" value="1"/>
</dbReference>
<comment type="caution">
    <text evidence="3">The sequence shown here is derived from an EMBL/GenBank/DDBJ whole genome shotgun (WGS) entry which is preliminary data.</text>
</comment>
<dbReference type="EMBL" id="JBDPGJ010000002">
    <property type="protein sequence ID" value="MEX0405291.1"/>
    <property type="molecule type" value="Genomic_DNA"/>
</dbReference>
<dbReference type="InterPro" id="IPR032466">
    <property type="entry name" value="Metal_Hydrolase"/>
</dbReference>
<evidence type="ECO:0000313" key="3">
    <source>
        <dbReference type="EMBL" id="MEX0405291.1"/>
    </source>
</evidence>
<name>A0ABV3SFH3_9HYPH</name>
<proteinExistence type="predicted"/>
<organism evidence="3 4">
    <name type="scientific">Aquibium pacificus</name>
    <dbReference type="NCBI Taxonomy" id="3153579"/>
    <lineage>
        <taxon>Bacteria</taxon>
        <taxon>Pseudomonadati</taxon>
        <taxon>Pseudomonadota</taxon>
        <taxon>Alphaproteobacteria</taxon>
        <taxon>Hyphomicrobiales</taxon>
        <taxon>Phyllobacteriaceae</taxon>
        <taxon>Aquibium</taxon>
    </lineage>
</organism>
<reference evidence="3 4" key="1">
    <citation type="submission" date="2024-05" db="EMBL/GenBank/DDBJ databases">
        <authorList>
            <person name="Jiang F."/>
        </authorList>
    </citation>
    <scope>NUCLEOTIDE SEQUENCE [LARGE SCALE GENOMIC DNA]</scope>
    <source>
        <strain evidence="3 4">LZ166</strain>
    </source>
</reference>
<sequence length="352" mass="37724">MLAQAKGHAVSQVTDVHTHIVPPVLPNGKGRDARWPSIQHGENGDAAVMIAGEVFRRIDSSCWDAERRLEDMRADGVDIQVISPMPELLSTWFSPADGDELARAMNEFIARMMADTPGRFRGIGMVPVQDPELAARRLADVKAMGLSGVEIGTHIDGVPLGDRRLDAFFAAAEENDLCIMVHPLHPAGMERLVGPADLGATAAFPLETALAAVSLLTGGVMERFPGLKILLSHGGGALTSILPRLDHAWSIGMSLSRLMSEKPSEVARRFWFDSIVYDPRALTYIADMVGDEHLVLGSDYPFSIQQPQAAAFVGGALGELRSAKVMWRNAENFLGSVSAPAGLAKTVAGSSI</sequence>
<gene>
    <name evidence="3" type="ORF">ABGN05_06405</name>
</gene>
<keyword evidence="4" id="KW-1185">Reference proteome</keyword>
<dbReference type="Gene3D" id="3.20.20.140">
    <property type="entry name" value="Metal-dependent hydrolases"/>
    <property type="match status" value="1"/>
</dbReference>
<feature type="domain" description="Amidohydrolase-related" evidence="2">
    <location>
        <begin position="15"/>
        <end position="335"/>
    </location>
</feature>
<dbReference type="PANTHER" id="PTHR21240:SF28">
    <property type="entry name" value="ISO-OROTATE DECARBOXYLASE (EUROFUNG)"/>
    <property type="match status" value="1"/>
</dbReference>
<dbReference type="InterPro" id="IPR006680">
    <property type="entry name" value="Amidohydro-rel"/>
</dbReference>
<accession>A0ABV3SFH3</accession>
<dbReference type="Proteomes" id="UP001556692">
    <property type="component" value="Unassembled WGS sequence"/>
</dbReference>
<dbReference type="InterPro" id="IPR032465">
    <property type="entry name" value="ACMSD"/>
</dbReference>
<keyword evidence="1" id="KW-0456">Lyase</keyword>
<evidence type="ECO:0000256" key="1">
    <source>
        <dbReference type="ARBA" id="ARBA00023239"/>
    </source>
</evidence>
<dbReference type="RefSeq" id="WP_367953193.1">
    <property type="nucleotide sequence ID" value="NZ_JBDPGJ010000002.1"/>
</dbReference>
<protein>
    <submittedName>
        <fullName evidence="3">Amidohydrolase family protein</fullName>
    </submittedName>
</protein>
<evidence type="ECO:0000313" key="4">
    <source>
        <dbReference type="Proteomes" id="UP001556692"/>
    </source>
</evidence>
<evidence type="ECO:0000259" key="2">
    <source>
        <dbReference type="Pfam" id="PF04909"/>
    </source>
</evidence>